<dbReference type="Gramene" id="fgenesh2_kg.3__2914__AT2G06025.1">
    <property type="protein sequence ID" value="fgenesh2_kg.3__2914__AT2G06025.1"/>
    <property type="gene ID" value="fgenesh2_kg.3__2914__AT2G06025.1"/>
</dbReference>
<dbReference type="InterPro" id="IPR000182">
    <property type="entry name" value="GNAT_dom"/>
</dbReference>
<organism evidence="3">
    <name type="scientific">Arabidopsis lyrata subsp. lyrata</name>
    <name type="common">Lyre-leaved rock-cress</name>
    <dbReference type="NCBI Taxonomy" id="81972"/>
    <lineage>
        <taxon>Eukaryota</taxon>
        <taxon>Viridiplantae</taxon>
        <taxon>Streptophyta</taxon>
        <taxon>Embryophyta</taxon>
        <taxon>Tracheophyta</taxon>
        <taxon>Spermatophyta</taxon>
        <taxon>Magnoliopsida</taxon>
        <taxon>eudicotyledons</taxon>
        <taxon>Gunneridae</taxon>
        <taxon>Pentapetalae</taxon>
        <taxon>rosids</taxon>
        <taxon>malvids</taxon>
        <taxon>Brassicales</taxon>
        <taxon>Brassicaceae</taxon>
        <taxon>Camelineae</taxon>
        <taxon>Arabidopsis</taxon>
    </lineage>
</organism>
<sequence length="288" mass="33708">MSTISIHRTELLRITHNRSRISRQRFRRTIPLWKLTIDSRSSDTSKKEELSVKISIPPQVDQLRPEGLRFDRLQPPEQEFGHEDRLEFGKFVAREAMVDEEYWTAAWLRAESHWEDRSNERYVDNYKRKFAEQEFNAIKRRCKGMQGQKCSCIVAVKKEEKHIKRSVIKSVVGTLDLSIRYFLQGETFPGEKVKSQLFCSINREGSNRYGYIANLCVAKSARRQGIACNMLRFAVESARLSGVEQLYVHVHKNNSVAQELYQKTGFKIVETGKFESLDDDTYLLQYTR</sequence>
<evidence type="ECO:0000313" key="2">
    <source>
        <dbReference type="EMBL" id="EFH59991.1"/>
    </source>
</evidence>
<reference evidence="3" key="1">
    <citation type="journal article" date="2011" name="Nat. Genet.">
        <title>The Arabidopsis lyrata genome sequence and the basis of rapid genome size change.</title>
        <authorList>
            <person name="Hu T.T."/>
            <person name="Pattyn P."/>
            <person name="Bakker E.G."/>
            <person name="Cao J."/>
            <person name="Cheng J.-F."/>
            <person name="Clark R.M."/>
            <person name="Fahlgren N."/>
            <person name="Fawcett J.A."/>
            <person name="Grimwood J."/>
            <person name="Gundlach H."/>
            <person name="Haberer G."/>
            <person name="Hollister J.D."/>
            <person name="Ossowski S."/>
            <person name="Ottilar R.P."/>
            <person name="Salamov A.A."/>
            <person name="Schneeberger K."/>
            <person name="Spannagl M."/>
            <person name="Wang X."/>
            <person name="Yang L."/>
            <person name="Nasrallah M.E."/>
            <person name="Bergelson J."/>
            <person name="Carrington J.C."/>
            <person name="Gaut B.S."/>
            <person name="Schmutz J."/>
            <person name="Mayer K.F.X."/>
            <person name="Van de Peer Y."/>
            <person name="Grigoriev I.V."/>
            <person name="Nordborg M."/>
            <person name="Weigel D."/>
            <person name="Guo Y.-L."/>
        </authorList>
    </citation>
    <scope>NUCLEOTIDE SEQUENCE [LARGE SCALE GENOMIC DNA]</scope>
    <source>
        <strain evidence="3">cv. MN47</strain>
    </source>
</reference>
<evidence type="ECO:0000259" key="1">
    <source>
        <dbReference type="PROSITE" id="PS51186"/>
    </source>
</evidence>
<dbReference type="CDD" id="cd04301">
    <property type="entry name" value="NAT_SF"/>
    <property type="match status" value="1"/>
</dbReference>
<evidence type="ECO:0000313" key="3">
    <source>
        <dbReference type="Proteomes" id="UP000008694"/>
    </source>
</evidence>
<dbReference type="PANTHER" id="PTHR47426">
    <property type="entry name" value="ACYL-COA N-ACYLTRANSFERASES (NAT) SUPERFAMILY PROTEIN"/>
    <property type="match status" value="1"/>
</dbReference>
<dbReference type="Proteomes" id="UP000008694">
    <property type="component" value="Unassembled WGS sequence"/>
</dbReference>
<dbReference type="PANTHER" id="PTHR47426:SF3">
    <property type="entry name" value="GCN5-RELATED N-ACETYLTRANSFERASE 6, CHLOROPLASTIC"/>
    <property type="match status" value="1"/>
</dbReference>
<dbReference type="GO" id="GO:0008080">
    <property type="term" value="F:N-acetyltransferase activity"/>
    <property type="evidence" value="ECO:0007669"/>
    <property type="project" value="EnsemblPlants"/>
</dbReference>
<protein>
    <recommendedName>
        <fullName evidence="1">N-acetyltransferase domain-containing protein</fullName>
    </recommendedName>
</protein>
<name>D7L9D2_ARALL</name>
<keyword evidence="3" id="KW-1185">Reference proteome</keyword>
<dbReference type="eggNOG" id="ENOG502QREC">
    <property type="taxonomic scope" value="Eukaryota"/>
</dbReference>
<dbReference type="Pfam" id="PF00583">
    <property type="entry name" value="Acetyltransf_1"/>
    <property type="match status" value="1"/>
</dbReference>
<dbReference type="EMBL" id="GL348715">
    <property type="protein sequence ID" value="EFH59991.1"/>
    <property type="molecule type" value="Genomic_DNA"/>
</dbReference>
<accession>D7L9D2</accession>
<gene>
    <name evidence="2" type="ORF">ARALYDRAFT_480213</name>
</gene>
<dbReference type="InterPro" id="IPR016181">
    <property type="entry name" value="Acyl_CoA_acyltransferase"/>
</dbReference>
<proteinExistence type="predicted"/>
<dbReference type="AlphaFoldDB" id="D7L9D2"/>
<dbReference type="Gene3D" id="3.40.630.30">
    <property type="match status" value="1"/>
</dbReference>
<dbReference type="HOGENOM" id="CLU_056265_1_0_1"/>
<dbReference type="SUPFAM" id="SSF55729">
    <property type="entry name" value="Acyl-CoA N-acyltransferases (Nat)"/>
    <property type="match status" value="1"/>
</dbReference>
<dbReference type="OrthoDB" id="41532at2759"/>
<feature type="domain" description="N-acetyltransferase" evidence="1">
    <location>
        <begin position="151"/>
        <end position="288"/>
    </location>
</feature>
<dbReference type="PROSITE" id="PS51186">
    <property type="entry name" value="GNAT"/>
    <property type="match status" value="1"/>
</dbReference>